<keyword evidence="1" id="KW-0472">Membrane</keyword>
<dbReference type="Proteomes" id="UP000009101">
    <property type="component" value="Chromosome"/>
</dbReference>
<feature type="transmembrane region" description="Helical" evidence="1">
    <location>
        <begin position="6"/>
        <end position="27"/>
    </location>
</feature>
<dbReference type="EMBL" id="FN645454">
    <property type="protein sequence ID" value="CBI75921.1"/>
    <property type="molecule type" value="Genomic_DNA"/>
</dbReference>
<reference evidence="2 3" key="2">
    <citation type="journal article" date="2011" name="PLoS Genet.">
        <title>Parallel evolution of a type IV secretion system in radiating lineages of the host-restricted bacterial pathogen Bartonella.</title>
        <authorList>
            <person name="Engel P."/>
            <person name="Salzburger W."/>
            <person name="Liesch M."/>
            <person name="Chang C.C."/>
            <person name="Maruyama S."/>
            <person name="Lanz C."/>
            <person name="Calteau A."/>
            <person name="Lajus A."/>
            <person name="Medigue C."/>
            <person name="Schuster S.C."/>
            <person name="Dehio C."/>
        </authorList>
    </citation>
    <scope>NUCLEOTIDE SEQUENCE [LARGE SCALE GENOMIC DNA]</scope>
    <source>
        <strain evidence="3">CIP 104772 / 73</strain>
    </source>
</reference>
<dbReference type="eggNOG" id="ENOG5031439">
    <property type="taxonomic scope" value="Bacteria"/>
</dbReference>
<evidence type="ECO:0000313" key="2">
    <source>
        <dbReference type="EMBL" id="CBI75921.1"/>
    </source>
</evidence>
<dbReference type="RefSeq" id="WP_013544591.1">
    <property type="nucleotide sequence ID" value="NC_014932.1"/>
</dbReference>
<sequence>MSFKKATVITIITILGFILVTVGIGSVGANEKRVIIHDGYGISTHFNTHTPA</sequence>
<keyword evidence="3" id="KW-1185">Reference proteome</keyword>
<accession>E6YGD3</accession>
<proteinExistence type="predicted"/>
<keyword evidence="1" id="KW-1133">Transmembrane helix</keyword>
<evidence type="ECO:0000256" key="1">
    <source>
        <dbReference type="SAM" id="Phobius"/>
    </source>
</evidence>
<organism evidence="2 3">
    <name type="scientific">Bartonella clarridgeiae (strain CCUG 45776 / CIP 104772 / 73)</name>
    <dbReference type="NCBI Taxonomy" id="696125"/>
    <lineage>
        <taxon>Bacteria</taxon>
        <taxon>Pseudomonadati</taxon>
        <taxon>Pseudomonadota</taxon>
        <taxon>Alphaproteobacteria</taxon>
        <taxon>Hyphomicrobiales</taxon>
        <taxon>Bartonellaceae</taxon>
        <taxon>Bartonella</taxon>
    </lineage>
</organism>
<evidence type="ECO:0000313" key="3">
    <source>
        <dbReference type="Proteomes" id="UP000009101"/>
    </source>
</evidence>
<name>E6YGD3_BARC7</name>
<dbReference type="AlphaFoldDB" id="E6YGD3"/>
<dbReference type="KEGG" id="bcd:BARCL_0240"/>
<keyword evidence="1" id="KW-0812">Transmembrane</keyword>
<gene>
    <name evidence="2" type="ordered locus">BARCL_0240</name>
</gene>
<dbReference type="HOGENOM" id="CLU_205931_1_0_5"/>
<protein>
    <submittedName>
        <fullName evidence="2">Uncharacterized protein</fullName>
    </submittedName>
</protein>
<reference evidence="3" key="1">
    <citation type="submission" date="2009-11" db="EMBL/GenBank/DDBJ databases">
        <title>Genome sequencing of Bartonella species and comparative genomics.</title>
        <authorList>
            <person name="Engel P."/>
            <person name="Salzburger W."/>
            <person name="Marius L."/>
            <person name="Chao-Chin C."/>
            <person name="Soichi M."/>
            <person name="Christa L."/>
            <person name="Alexandra C."/>
            <person name="Aurelie L."/>
            <person name="Claudine M."/>
            <person name="Stephan S.C."/>
            <person name="Christoph D."/>
        </authorList>
    </citation>
    <scope>NUCLEOTIDE SEQUENCE [LARGE SCALE GENOMIC DNA]</scope>
    <source>
        <strain evidence="3">CIP 104772 / 73</strain>
    </source>
</reference>